<evidence type="ECO:0000313" key="2">
    <source>
        <dbReference type="Proteomes" id="UP001630127"/>
    </source>
</evidence>
<gene>
    <name evidence="1" type="ORF">ACH5RR_021301</name>
</gene>
<organism evidence="1 2">
    <name type="scientific">Cinchona calisaya</name>
    <dbReference type="NCBI Taxonomy" id="153742"/>
    <lineage>
        <taxon>Eukaryota</taxon>
        <taxon>Viridiplantae</taxon>
        <taxon>Streptophyta</taxon>
        <taxon>Embryophyta</taxon>
        <taxon>Tracheophyta</taxon>
        <taxon>Spermatophyta</taxon>
        <taxon>Magnoliopsida</taxon>
        <taxon>eudicotyledons</taxon>
        <taxon>Gunneridae</taxon>
        <taxon>Pentapetalae</taxon>
        <taxon>asterids</taxon>
        <taxon>lamiids</taxon>
        <taxon>Gentianales</taxon>
        <taxon>Rubiaceae</taxon>
        <taxon>Cinchonoideae</taxon>
        <taxon>Cinchoneae</taxon>
        <taxon>Cinchona</taxon>
    </lineage>
</organism>
<reference evidence="1 2" key="1">
    <citation type="submission" date="2024-11" db="EMBL/GenBank/DDBJ databases">
        <title>A near-complete genome assembly of Cinchona calisaya.</title>
        <authorList>
            <person name="Lian D.C."/>
            <person name="Zhao X.W."/>
            <person name="Wei L."/>
        </authorList>
    </citation>
    <scope>NUCLEOTIDE SEQUENCE [LARGE SCALE GENOMIC DNA]</scope>
    <source>
        <tissue evidence="1">Nenye</tissue>
    </source>
</reference>
<proteinExistence type="predicted"/>
<protein>
    <submittedName>
        <fullName evidence="1">Uncharacterized protein</fullName>
    </submittedName>
</protein>
<sequence>MLVPLRYLAILGWMKDIPSSLANLSNLETFLLTMDYYGSGQCLLPDSFLIIKKLRDLHVHGALIELSFPKDKLQSSINLYSFCSFSTPKLYVGQNIEKMMRKFLNIRNLKCSLQKPEESTGESNKIVAMDFLSQLESLKLPLGNVTAHHLEFHLPLNLKKLTLVEFSRSIIPTTGK</sequence>
<dbReference type="Proteomes" id="UP001630127">
    <property type="component" value="Unassembled WGS sequence"/>
</dbReference>
<comment type="caution">
    <text evidence="1">The sequence shown here is derived from an EMBL/GenBank/DDBJ whole genome shotgun (WGS) entry which is preliminary data.</text>
</comment>
<name>A0ABD2ZGY2_9GENT</name>
<dbReference type="AlphaFoldDB" id="A0ABD2ZGY2"/>
<keyword evidence="2" id="KW-1185">Reference proteome</keyword>
<evidence type="ECO:0000313" key="1">
    <source>
        <dbReference type="EMBL" id="KAL3518712.1"/>
    </source>
</evidence>
<dbReference type="PANTHER" id="PTHR15140">
    <property type="entry name" value="TUBULIN-SPECIFIC CHAPERONE E"/>
    <property type="match status" value="1"/>
</dbReference>
<accession>A0ABD2ZGY2</accession>
<dbReference type="EMBL" id="JBJUIK010000009">
    <property type="protein sequence ID" value="KAL3518712.1"/>
    <property type="molecule type" value="Genomic_DNA"/>
</dbReference>
<dbReference type="PANTHER" id="PTHR15140:SF39">
    <property type="entry name" value="LATE BLIGHT RESISTANCE PROTEIN HOMOLOG R1B-14"/>
    <property type="match status" value="1"/>
</dbReference>